<dbReference type="InterPro" id="IPR001610">
    <property type="entry name" value="PAC"/>
</dbReference>
<feature type="compositionally biased region" description="Polar residues" evidence="7">
    <location>
        <begin position="370"/>
        <end position="380"/>
    </location>
</feature>
<feature type="compositionally biased region" description="Acidic residues" evidence="7">
    <location>
        <begin position="350"/>
        <end position="366"/>
    </location>
</feature>
<feature type="compositionally biased region" description="Low complexity" evidence="7">
    <location>
        <begin position="843"/>
        <end position="860"/>
    </location>
</feature>
<accession>A0ABR1FEB4</accession>
<feature type="compositionally biased region" description="Low complexity" evidence="7">
    <location>
        <begin position="716"/>
        <end position="730"/>
    </location>
</feature>
<dbReference type="InterPro" id="IPR036097">
    <property type="entry name" value="HisK_dim/P_sf"/>
</dbReference>
<evidence type="ECO:0000313" key="12">
    <source>
        <dbReference type="EMBL" id="KAK7208204.1"/>
    </source>
</evidence>
<evidence type="ECO:0000259" key="10">
    <source>
        <dbReference type="PROSITE" id="PS50112"/>
    </source>
</evidence>
<feature type="region of interest" description="Disordered" evidence="7">
    <location>
        <begin position="1465"/>
        <end position="1559"/>
    </location>
</feature>
<dbReference type="RefSeq" id="XP_064771237.1">
    <property type="nucleotide sequence ID" value="XM_064911785.1"/>
</dbReference>
<feature type="domain" description="PAC" evidence="11">
    <location>
        <begin position="964"/>
        <end position="1016"/>
    </location>
</feature>
<evidence type="ECO:0000256" key="2">
    <source>
        <dbReference type="ARBA" id="ARBA00012438"/>
    </source>
</evidence>
<dbReference type="InterPro" id="IPR003594">
    <property type="entry name" value="HATPase_dom"/>
</dbReference>
<feature type="region of interest" description="Disordered" evidence="7">
    <location>
        <begin position="200"/>
        <end position="223"/>
    </location>
</feature>
<evidence type="ECO:0000256" key="4">
    <source>
        <dbReference type="ARBA" id="ARBA00022679"/>
    </source>
</evidence>
<dbReference type="InterPro" id="IPR005467">
    <property type="entry name" value="His_kinase_dom"/>
</dbReference>
<dbReference type="InterPro" id="IPR000700">
    <property type="entry name" value="PAS-assoc_C"/>
</dbReference>
<protein>
    <recommendedName>
        <fullName evidence="2">histidine kinase</fullName>
        <ecNumber evidence="2">2.7.13.3</ecNumber>
    </recommendedName>
</protein>
<feature type="domain" description="PAS" evidence="10">
    <location>
        <begin position="1023"/>
        <end position="1079"/>
    </location>
</feature>
<feature type="compositionally biased region" description="Polar residues" evidence="7">
    <location>
        <begin position="1751"/>
        <end position="1760"/>
    </location>
</feature>
<feature type="compositionally biased region" description="Polar residues" evidence="7">
    <location>
        <begin position="1507"/>
        <end position="1521"/>
    </location>
</feature>
<evidence type="ECO:0000259" key="8">
    <source>
        <dbReference type="PROSITE" id="PS50109"/>
    </source>
</evidence>
<dbReference type="InterPro" id="IPR035965">
    <property type="entry name" value="PAS-like_dom_sf"/>
</dbReference>
<dbReference type="SMART" id="SM00448">
    <property type="entry name" value="REC"/>
    <property type="match status" value="1"/>
</dbReference>
<dbReference type="GeneID" id="90037297"/>
<feature type="compositionally biased region" description="Polar residues" evidence="7">
    <location>
        <begin position="465"/>
        <end position="475"/>
    </location>
</feature>
<dbReference type="InterPro" id="IPR011006">
    <property type="entry name" value="CheY-like_superfamily"/>
</dbReference>
<feature type="region of interest" description="Disordered" evidence="7">
    <location>
        <begin position="1681"/>
        <end position="1709"/>
    </location>
</feature>
<feature type="compositionally biased region" description="Polar residues" evidence="7">
    <location>
        <begin position="812"/>
        <end position="834"/>
    </location>
</feature>
<dbReference type="Gene3D" id="3.30.565.10">
    <property type="entry name" value="Histidine kinase-like ATPase, C-terminal domain"/>
    <property type="match status" value="1"/>
</dbReference>
<dbReference type="SUPFAM" id="SSF55874">
    <property type="entry name" value="ATPase domain of HSP90 chaperone/DNA topoisomerase II/histidine kinase"/>
    <property type="match status" value="1"/>
</dbReference>
<feature type="compositionally biased region" description="Low complexity" evidence="7">
    <location>
        <begin position="77"/>
        <end position="108"/>
    </location>
</feature>
<name>A0ABR1FEB4_9ASCO</name>
<dbReference type="SUPFAM" id="SSF55785">
    <property type="entry name" value="PYP-like sensor domain (PAS domain)"/>
    <property type="match status" value="2"/>
</dbReference>
<feature type="domain" description="PAS" evidence="10">
    <location>
        <begin position="890"/>
        <end position="961"/>
    </location>
</feature>
<dbReference type="PROSITE" id="PS50112">
    <property type="entry name" value="PAS"/>
    <property type="match status" value="2"/>
</dbReference>
<evidence type="ECO:0000256" key="3">
    <source>
        <dbReference type="ARBA" id="ARBA00022553"/>
    </source>
</evidence>
<dbReference type="Gene3D" id="1.10.287.130">
    <property type="match status" value="1"/>
</dbReference>
<feature type="compositionally biased region" description="Polar residues" evidence="7">
    <location>
        <begin position="495"/>
        <end position="509"/>
    </location>
</feature>
<dbReference type="InterPro" id="IPR003661">
    <property type="entry name" value="HisK_dim/P_dom"/>
</dbReference>
<dbReference type="InterPro" id="IPR000014">
    <property type="entry name" value="PAS"/>
</dbReference>
<dbReference type="CDD" id="cd00130">
    <property type="entry name" value="PAS"/>
    <property type="match status" value="2"/>
</dbReference>
<evidence type="ECO:0000256" key="7">
    <source>
        <dbReference type="SAM" id="MobiDB-lite"/>
    </source>
</evidence>
<feature type="region of interest" description="Disordered" evidence="7">
    <location>
        <begin position="461"/>
        <end position="532"/>
    </location>
</feature>
<keyword evidence="4" id="KW-0808">Transferase</keyword>
<evidence type="ECO:0000256" key="6">
    <source>
        <dbReference type="PROSITE-ProRule" id="PRU00169"/>
    </source>
</evidence>
<keyword evidence="3 6" id="KW-0597">Phosphoprotein</keyword>
<dbReference type="Gene3D" id="3.30.450.20">
    <property type="entry name" value="PAS domain"/>
    <property type="match status" value="2"/>
</dbReference>
<dbReference type="CDD" id="cd00082">
    <property type="entry name" value="HisKA"/>
    <property type="match status" value="1"/>
</dbReference>
<dbReference type="InterPro" id="IPR013655">
    <property type="entry name" value="PAS_fold_3"/>
</dbReference>
<dbReference type="SMART" id="SM00387">
    <property type="entry name" value="HATPase_c"/>
    <property type="match status" value="1"/>
</dbReference>
<feature type="compositionally biased region" description="Basic and acidic residues" evidence="7">
    <location>
        <begin position="1524"/>
        <end position="1539"/>
    </location>
</feature>
<dbReference type="SUPFAM" id="SSF47384">
    <property type="entry name" value="Homodimeric domain of signal transducing histidine kinase"/>
    <property type="match status" value="1"/>
</dbReference>
<feature type="domain" description="Response regulatory" evidence="9">
    <location>
        <begin position="1808"/>
        <end position="1930"/>
    </location>
</feature>
<comment type="caution">
    <text evidence="12">The sequence shown here is derived from an EMBL/GenBank/DDBJ whole genome shotgun (WGS) entry which is preliminary data.</text>
</comment>
<organism evidence="12 13">
    <name type="scientific">Myxozyma melibiosi</name>
    <dbReference type="NCBI Taxonomy" id="54550"/>
    <lineage>
        <taxon>Eukaryota</taxon>
        <taxon>Fungi</taxon>
        <taxon>Dikarya</taxon>
        <taxon>Ascomycota</taxon>
        <taxon>Saccharomycotina</taxon>
        <taxon>Lipomycetes</taxon>
        <taxon>Lipomycetales</taxon>
        <taxon>Lipomycetaceae</taxon>
        <taxon>Myxozyma</taxon>
    </lineage>
</organism>
<evidence type="ECO:0000256" key="5">
    <source>
        <dbReference type="ARBA" id="ARBA00022777"/>
    </source>
</evidence>
<dbReference type="PANTHER" id="PTHR43047">
    <property type="entry name" value="TWO-COMPONENT HISTIDINE PROTEIN KINASE"/>
    <property type="match status" value="1"/>
</dbReference>
<feature type="compositionally biased region" description="Low complexity" evidence="7">
    <location>
        <begin position="1682"/>
        <end position="1701"/>
    </location>
</feature>
<dbReference type="PANTHER" id="PTHR43047:SF74">
    <property type="entry name" value="HISTIDINE KINASE-RELATED"/>
    <property type="match status" value="1"/>
</dbReference>
<keyword evidence="13" id="KW-1185">Reference proteome</keyword>
<dbReference type="SMART" id="SM00086">
    <property type="entry name" value="PAC"/>
    <property type="match status" value="1"/>
</dbReference>
<dbReference type="PROSITE" id="PS50110">
    <property type="entry name" value="RESPONSE_REGULATORY"/>
    <property type="match status" value="1"/>
</dbReference>
<feature type="compositionally biased region" description="Polar residues" evidence="7">
    <location>
        <begin position="1547"/>
        <end position="1559"/>
    </location>
</feature>
<dbReference type="EC" id="2.7.13.3" evidence="2"/>
<feature type="modified residue" description="4-aspartylphosphate" evidence="6">
    <location>
        <position position="1860"/>
    </location>
</feature>
<dbReference type="NCBIfam" id="TIGR00229">
    <property type="entry name" value="sensory_box"/>
    <property type="match status" value="1"/>
</dbReference>
<dbReference type="Pfam" id="PF02518">
    <property type="entry name" value="HATPase_c"/>
    <property type="match status" value="1"/>
</dbReference>
<feature type="compositionally biased region" description="Polar residues" evidence="7">
    <location>
        <begin position="760"/>
        <end position="769"/>
    </location>
</feature>
<feature type="compositionally biased region" description="Acidic residues" evidence="7">
    <location>
        <begin position="382"/>
        <end position="391"/>
    </location>
</feature>
<feature type="compositionally biased region" description="Low complexity" evidence="7">
    <location>
        <begin position="1483"/>
        <end position="1506"/>
    </location>
</feature>
<dbReference type="InterPro" id="IPR004358">
    <property type="entry name" value="Sig_transdc_His_kin-like_C"/>
</dbReference>
<dbReference type="CDD" id="cd16922">
    <property type="entry name" value="HATPase_EvgS-ArcB-TorS-like"/>
    <property type="match status" value="1"/>
</dbReference>
<dbReference type="Pfam" id="PF00072">
    <property type="entry name" value="Response_reg"/>
    <property type="match status" value="1"/>
</dbReference>
<dbReference type="SUPFAM" id="SSF52172">
    <property type="entry name" value="CheY-like"/>
    <property type="match status" value="1"/>
</dbReference>
<dbReference type="PROSITE" id="PS50109">
    <property type="entry name" value="HIS_KIN"/>
    <property type="match status" value="1"/>
</dbReference>
<feature type="region of interest" description="Disordered" evidence="7">
    <location>
        <begin position="1"/>
        <end position="133"/>
    </location>
</feature>
<feature type="region of interest" description="Disordered" evidence="7">
    <location>
        <begin position="701"/>
        <end position="890"/>
    </location>
</feature>
<feature type="compositionally biased region" description="Low complexity" evidence="7">
    <location>
        <begin position="15"/>
        <end position="30"/>
    </location>
</feature>
<sequence length="1937" mass="211792">MAPGDSPDLDEQHVLRPNVRPSSSSPRPLSQQDSVAQIALESDNIATDLESSSKKSSRKMSPAISLKHSNDHSASPASTYYSSNASISSSSLNGSSSSSAASSTLTATQFPALSSSETRKQPRSDSPIKLTLDPTRQSLESLREAVNVAQLQSYQNIDRMASPVSAGASSTRTLSLSQEQSAHSYMGSPVSASPDFTFSNSSRTLSASEDSLNSTNFPSRAVMPNMSEATDSTQSFTSSRSARHKIIPDFAEMEHPSPKLYDLTLKLNSDPGLYEFWNNLTEVLESVYMAKRASLIVPNDLTDIANTPWGLKGVWTSKNIPWTLSRLQHYRDLRVSDHSEDYNASHSTDNDDSEWEDMFEGSDGEDASFAPNSSRNSLVSENDGELTDEDTEYPRHTRTGSAGSDLDNLPFLSRKQENVESGVAKIYTSLRPLESDVDPIIDSLGVSRVLHRGKVAVLQREYRNLQRSPESQPNGSKPEELKRPAVLAGSRKHSTVSTVSDASTITEQRPSLPHRNAFTKSKKKPMLRDPFDNGSVSAQALYNLPYEDYEQCLLSPWSHSPAPSPALSKDSKENPFFNLSEQTSVEEAFASPSASEDNSPIADLNYPVRAIGLESSYSVIHIPLVHPSLSHPVRNTTGSRKGKQCVVPIAIVSILSDVIPYPVNLIKSLGNFAPHIAASYALAEAHANLKYQVEHSRSLHALHHRRGQRSRSSVLSGYSRKSSTSSTRSYNGPQTSTGNYFGLSNLSSSEASSRTSTPTWESATNTVANSPIGLLEQSESISSTPTASTFVSAPSSAKPSPAESPGVEIQSPRPSQTQFRYRNQSKSVASSYFRNASPPPKSPISSFSSSTSPLPESSSSAMQPPHRGARSTFPRGDSLGSGVARMAPPPPRLLRTIIDSIPVHLYISEPQTGTVTWVSARTLAYCGLSPDEFCRQPPEQRFHPDDRETFLRAWKSALKNGDPLSLQLRMRRFDGAYRFFVVREVPLRDSKGSIVHWFGTSMDIHEQRIAELESIKQSEKLASERKYRTLAESSPLIVFAATLSDGIIYTNNQWSGYSGQSIESSQRFGFLEFVHPEDRPKCVLPVAGESHTFSCEVRLRDSGGDYKWHLVRCVSSEDQANTSSTPGTGLGPDIANHILPNTSISPSGDPVWFGTCTDINDHKLVEEKLQEAKDTAQRTMESKARFLSNMSHEIRTPLIGISGMVNFLLDTTLTSEQLDYCHTISSSSEALLSVINDILDLSKAEAGKMRLNKEWFNIRWLVEDTNELLGTLAISKNLELNYIVNEDVPAVVNGDRIRIRQVLLNIIGNAIKFTSHGEVFTRCSVKARENDVITLHFECHDTGAGFDKEDEALMFKPFSQIDSTMTRRHGGSGLGLVISKQLIELHGGSIHCRGEKGKGSTFYFSAEFGLPTEEDHPSMSPLSRSSLHRYASVSSSSSDSHSAALDKHSPFSLRPGAIAGVIQIPGATQTPGPMLPSPISEYTLPSPGSKSPGSKSISLLSPGSTSQNPLATEVTMEQMSQLKPAKDPRMMRLRLPSDPHRHKTADSSKPSSSLDVPTSGRQADNNVFALIVSEYHFATEAIIYHIREALPHDCFLETAHVSNYEAASELLGVLQTRLPAPGERTPFTHVVINVTDYTEIASLAAKVFLSSTVYANTKVVAVTTPMQKTAILQNLRANGADAPSSSRGSVSASGSSAFSSSHRQRGSAAGSDGLVDYNILEREMGTRFFCVSKPLKVSRLSPIFNSRSKSSATESVQSLGTPGESPGEITLSTRGDNLEDADAAKRATNSKRSIFRDLQSVVEGHNYRVLLVEDNPVNQKVLQKFLKRGGLEVDTVSDGEECVQKVYSVEPGYYSLIVCDLHMPRKDGFQTCAELRRWEEVNNLDRCPMVALSANVMSDVAEKCQMVGFSRYVSKPIDFTVFKSVIVDLLSENEEKE</sequence>
<dbReference type="Gene3D" id="3.40.50.2300">
    <property type="match status" value="1"/>
</dbReference>
<feature type="region of interest" description="Disordered" evidence="7">
    <location>
        <begin position="339"/>
        <end position="410"/>
    </location>
</feature>
<gene>
    <name evidence="12" type="ORF">BZA70DRAFT_273140</name>
</gene>
<feature type="compositionally biased region" description="Low complexity" evidence="7">
    <location>
        <begin position="792"/>
        <end position="805"/>
    </location>
</feature>
<dbReference type="PROSITE" id="PS50113">
    <property type="entry name" value="PAC"/>
    <property type="match status" value="1"/>
</dbReference>
<evidence type="ECO:0000259" key="9">
    <source>
        <dbReference type="PROSITE" id="PS50110"/>
    </source>
</evidence>
<reference evidence="12 13" key="1">
    <citation type="submission" date="2024-03" db="EMBL/GenBank/DDBJ databases">
        <title>Genome-scale model development and genomic sequencing of the oleaginous clade Lipomyces.</title>
        <authorList>
            <consortium name="Lawrence Berkeley National Laboratory"/>
            <person name="Czajka J.J."/>
            <person name="Han Y."/>
            <person name="Kim J."/>
            <person name="Mondo S.J."/>
            <person name="Hofstad B.A."/>
            <person name="Robles A."/>
            <person name="Haridas S."/>
            <person name="Riley R."/>
            <person name="LaButti K."/>
            <person name="Pangilinan J."/>
            <person name="Andreopoulos W."/>
            <person name="Lipzen A."/>
            <person name="Yan J."/>
            <person name="Wang M."/>
            <person name="Ng V."/>
            <person name="Grigoriev I.V."/>
            <person name="Spatafora J.W."/>
            <person name="Magnuson J.K."/>
            <person name="Baker S.E."/>
            <person name="Pomraning K.R."/>
        </authorList>
    </citation>
    <scope>NUCLEOTIDE SEQUENCE [LARGE SCALE GENOMIC DNA]</scope>
    <source>
        <strain evidence="12 13">Phaff 52-87</strain>
    </source>
</reference>
<evidence type="ECO:0000259" key="11">
    <source>
        <dbReference type="PROSITE" id="PS50113"/>
    </source>
</evidence>
<dbReference type="Proteomes" id="UP001498771">
    <property type="component" value="Unassembled WGS sequence"/>
</dbReference>
<dbReference type="EMBL" id="JBBJBU010000001">
    <property type="protein sequence ID" value="KAK7208204.1"/>
    <property type="molecule type" value="Genomic_DNA"/>
</dbReference>
<evidence type="ECO:0000313" key="13">
    <source>
        <dbReference type="Proteomes" id="UP001498771"/>
    </source>
</evidence>
<dbReference type="InterPro" id="IPR036890">
    <property type="entry name" value="HATPase_C_sf"/>
</dbReference>
<dbReference type="Pfam" id="PF00512">
    <property type="entry name" value="HisKA"/>
    <property type="match status" value="1"/>
</dbReference>
<evidence type="ECO:0000256" key="1">
    <source>
        <dbReference type="ARBA" id="ARBA00000085"/>
    </source>
</evidence>
<dbReference type="CDD" id="cd17546">
    <property type="entry name" value="REC_hyHK_CKI1_RcsC-like"/>
    <property type="match status" value="1"/>
</dbReference>
<dbReference type="Pfam" id="PF08447">
    <property type="entry name" value="PAS_3"/>
    <property type="match status" value="1"/>
</dbReference>
<feature type="region of interest" description="Disordered" evidence="7">
    <location>
        <begin position="1751"/>
        <end position="1786"/>
    </location>
</feature>
<keyword evidence="5" id="KW-0418">Kinase</keyword>
<dbReference type="SMART" id="SM00388">
    <property type="entry name" value="HisKA"/>
    <property type="match status" value="1"/>
</dbReference>
<dbReference type="SMART" id="SM00091">
    <property type="entry name" value="PAS"/>
    <property type="match status" value="2"/>
</dbReference>
<feature type="domain" description="Histidine kinase" evidence="8">
    <location>
        <begin position="1189"/>
        <end position="1410"/>
    </location>
</feature>
<dbReference type="InterPro" id="IPR001789">
    <property type="entry name" value="Sig_transdc_resp-reg_receiver"/>
</dbReference>
<proteinExistence type="predicted"/>
<feature type="compositionally biased region" description="Polar residues" evidence="7">
    <location>
        <begin position="777"/>
        <end position="791"/>
    </location>
</feature>
<dbReference type="PRINTS" id="PR00344">
    <property type="entry name" value="BCTRLSENSOR"/>
</dbReference>
<feature type="compositionally biased region" description="Low complexity" evidence="7">
    <location>
        <begin position="744"/>
        <end position="759"/>
    </location>
</feature>
<feature type="compositionally biased region" description="Polar residues" evidence="7">
    <location>
        <begin position="200"/>
        <end position="218"/>
    </location>
</feature>
<comment type="catalytic activity">
    <reaction evidence="1">
        <text>ATP + protein L-histidine = ADP + protein N-phospho-L-histidine.</text>
        <dbReference type="EC" id="2.7.13.3"/>
    </reaction>
</comment>